<reference evidence="4" key="2">
    <citation type="submission" date="2017-06" db="EMBL/GenBank/DDBJ databases">
        <title>Whole genome sequence of Laribacter hongkongensis LHGZ1.</title>
        <authorList>
            <person name="Chen D."/>
            <person name="Wu H."/>
            <person name="Chen J."/>
        </authorList>
    </citation>
    <scope>NUCLEOTIDE SEQUENCE [LARGE SCALE GENOMIC DNA]</scope>
    <source>
        <strain evidence="4">LHGZ1</strain>
    </source>
</reference>
<dbReference type="Proteomes" id="UP001200247">
    <property type="component" value="Unassembled WGS sequence"/>
</dbReference>
<evidence type="ECO:0000313" key="5">
    <source>
        <dbReference type="Proteomes" id="UP001200247"/>
    </source>
</evidence>
<dbReference type="CDD" id="cd03454">
    <property type="entry name" value="YdeM"/>
    <property type="match status" value="1"/>
</dbReference>
<dbReference type="PANTHER" id="PTHR43664">
    <property type="entry name" value="MONOAMINE OXIDASE-RELATED"/>
    <property type="match status" value="1"/>
</dbReference>
<dbReference type="AlphaFoldDB" id="A0A248LIY6"/>
<reference evidence="3 5" key="4">
    <citation type="submission" date="2021-10" db="EMBL/GenBank/DDBJ databases">
        <title>Whole-genome sequencing analysis of Laribacter hongkongensis: virulence gene profiles, carbohydrate-active enzyme prediction, and antimicrobial resistance characterization.</title>
        <authorList>
            <person name="Yuan P."/>
            <person name="Zhan Y."/>
            <person name="Chen D."/>
        </authorList>
    </citation>
    <scope>NUCLEOTIDE SEQUENCE [LARGE SCALE GENOMIC DNA]</scope>
    <source>
        <strain evidence="3 5">W67</strain>
    </source>
</reference>
<dbReference type="Gene3D" id="3.10.129.10">
    <property type="entry name" value="Hotdog Thioesterase"/>
    <property type="match status" value="1"/>
</dbReference>
<dbReference type="InterPro" id="IPR002539">
    <property type="entry name" value="MaoC-like_dom"/>
</dbReference>
<organism evidence="2 4">
    <name type="scientific">Laribacter hongkongensis</name>
    <dbReference type="NCBI Taxonomy" id="168471"/>
    <lineage>
        <taxon>Bacteria</taxon>
        <taxon>Pseudomonadati</taxon>
        <taxon>Pseudomonadota</taxon>
        <taxon>Betaproteobacteria</taxon>
        <taxon>Neisseriales</taxon>
        <taxon>Aquaspirillaceae</taxon>
        <taxon>Laribacter</taxon>
    </lineage>
</organism>
<reference evidence="2" key="3">
    <citation type="submission" date="2017-06" db="EMBL/GenBank/DDBJ databases">
        <authorList>
            <person name="Kim H.J."/>
            <person name="Triplett B.A."/>
        </authorList>
    </citation>
    <scope>NUCLEOTIDE SEQUENCE</scope>
    <source>
        <strain evidence="2">HLGZ1</strain>
    </source>
</reference>
<proteinExistence type="predicted"/>
<dbReference type="SUPFAM" id="SSF54637">
    <property type="entry name" value="Thioesterase/thiol ester dehydrase-isomerase"/>
    <property type="match status" value="1"/>
</dbReference>
<dbReference type="OrthoDB" id="5298629at2"/>
<accession>A0A248LIY6</accession>
<dbReference type="InterPro" id="IPR052342">
    <property type="entry name" value="MCH/BMMD"/>
</dbReference>
<evidence type="ECO:0000313" key="3">
    <source>
        <dbReference type="EMBL" id="MCG9025341.1"/>
    </source>
</evidence>
<protein>
    <submittedName>
        <fullName evidence="2 3">MaoC</fullName>
    </submittedName>
</protein>
<reference evidence="2" key="1">
    <citation type="journal article" date="2017" name="J. Antimicrob. Chemother.">
        <title>Emergence and genomic analysis of MDR Laribacter hongkongensis strain HLGZ1 from Guangzhou, China.</title>
        <authorList>
            <person name="Wu H.K."/>
            <person name="Chen J.H."/>
            <person name="Yang L."/>
            <person name="Li A.R."/>
            <person name="Su D.H."/>
            <person name="Lin Y.P."/>
            <person name="Chen D.Q."/>
        </authorList>
    </citation>
    <scope>NUCLEOTIDE SEQUENCE</scope>
    <source>
        <strain evidence="2">HLGZ1</strain>
    </source>
</reference>
<dbReference type="PANTHER" id="PTHR43664:SF1">
    <property type="entry name" value="BETA-METHYLMALYL-COA DEHYDRATASE"/>
    <property type="match status" value="1"/>
</dbReference>
<dbReference type="InterPro" id="IPR029069">
    <property type="entry name" value="HotDog_dom_sf"/>
</dbReference>
<dbReference type="EMBL" id="CP022115">
    <property type="protein sequence ID" value="ASJ24612.1"/>
    <property type="molecule type" value="Genomic_DNA"/>
</dbReference>
<evidence type="ECO:0000313" key="2">
    <source>
        <dbReference type="EMBL" id="ASJ24612.1"/>
    </source>
</evidence>
<dbReference type="EMBL" id="JAJAXM010000006">
    <property type="protein sequence ID" value="MCG9025341.1"/>
    <property type="molecule type" value="Genomic_DNA"/>
</dbReference>
<evidence type="ECO:0000259" key="1">
    <source>
        <dbReference type="Pfam" id="PF01575"/>
    </source>
</evidence>
<name>A0A248LIY6_9NEIS</name>
<dbReference type="Proteomes" id="UP000197424">
    <property type="component" value="Chromosome"/>
</dbReference>
<sequence>MEKLYFEDFQPGMRFETATRTLTADDIAGFARQHDPQPFHLDARLAEHSVFAGLAASGWQTATTSMRLVVDLLADRVAGGLVGMQVDKMRWPRPTRPGDTLKVTLEVLKAKRSTTQPEFGVVGWRWTTTNQAGETAMTLENAIWVPCRPH</sequence>
<gene>
    <name evidence="2" type="primary">maoC</name>
    <name evidence="3" type="ORF">LH440_05390</name>
    <name evidence="2" type="ORF">LHGZ1_1781</name>
</gene>
<evidence type="ECO:0000313" key="4">
    <source>
        <dbReference type="Proteomes" id="UP000197424"/>
    </source>
</evidence>
<dbReference type="RefSeq" id="WP_088860828.1">
    <property type="nucleotide sequence ID" value="NZ_JAJAWN010000011.1"/>
</dbReference>
<feature type="domain" description="MaoC-like" evidence="1">
    <location>
        <begin position="10"/>
        <end position="121"/>
    </location>
</feature>
<dbReference type="Pfam" id="PF01575">
    <property type="entry name" value="MaoC_dehydratas"/>
    <property type="match status" value="1"/>
</dbReference>